<comment type="caution">
    <text evidence="4">The sequence shown here is derived from an EMBL/GenBank/DDBJ whole genome shotgun (WGS) entry which is preliminary data.</text>
</comment>
<dbReference type="EMBL" id="AYET01000003">
    <property type="protein sequence ID" value="ESK48152.1"/>
    <property type="molecule type" value="Genomic_DNA"/>
</dbReference>
<keyword evidence="2" id="KW-0732">Signal</keyword>
<dbReference type="eggNOG" id="ENOG5033TW3">
    <property type="taxonomic scope" value="Bacteria"/>
</dbReference>
<dbReference type="OrthoDB" id="6711556at2"/>
<evidence type="ECO:0000259" key="3">
    <source>
        <dbReference type="Pfam" id="PF22881"/>
    </source>
</evidence>
<accession>V2UCA4</accession>
<organism evidence="4 5">
    <name type="scientific">Acinetobacter indicus CIP 110367</name>
    <dbReference type="NCBI Taxonomy" id="1341679"/>
    <lineage>
        <taxon>Bacteria</taxon>
        <taxon>Pseudomonadati</taxon>
        <taxon>Pseudomonadota</taxon>
        <taxon>Gammaproteobacteria</taxon>
        <taxon>Moraxellales</taxon>
        <taxon>Moraxellaceae</taxon>
        <taxon>Acinetobacter</taxon>
    </lineage>
</organism>
<feature type="compositionally biased region" description="Basic and acidic residues" evidence="1">
    <location>
        <begin position="51"/>
        <end position="60"/>
    </location>
</feature>
<feature type="signal peptide" evidence="2">
    <location>
        <begin position="1"/>
        <end position="30"/>
    </location>
</feature>
<dbReference type="InterPro" id="IPR055226">
    <property type="entry name" value="FilE_C"/>
</dbReference>
<proteinExistence type="predicted"/>
<evidence type="ECO:0000256" key="2">
    <source>
        <dbReference type="SAM" id="SignalP"/>
    </source>
</evidence>
<evidence type="ECO:0000313" key="5">
    <source>
        <dbReference type="Proteomes" id="UP000018415"/>
    </source>
</evidence>
<feature type="chain" id="PRO_5004711892" description="FilE C-terminal domain-containing protein" evidence="2">
    <location>
        <begin position="31"/>
        <end position="418"/>
    </location>
</feature>
<dbReference type="PATRIC" id="fig|1341679.3.peg.1649"/>
<feature type="region of interest" description="Disordered" evidence="1">
    <location>
        <begin position="51"/>
        <end position="79"/>
    </location>
</feature>
<reference evidence="4 5" key="1">
    <citation type="submission" date="2013-10" db="EMBL/GenBank/DDBJ databases">
        <title>The Genome Sequence of Acinetobacter indicus CIP 110367.</title>
        <authorList>
            <consortium name="The Broad Institute Genomics Platform"/>
            <consortium name="The Broad Institute Genome Sequencing Center for Infectious Disease"/>
            <person name="Cerqueira G."/>
            <person name="Feldgarden M."/>
            <person name="Courvalin P."/>
            <person name="Grillot-Courvalin C."/>
            <person name="Clermont D."/>
            <person name="Rocha E."/>
            <person name="Yoon E.-J."/>
            <person name="Nemec A."/>
            <person name="Young S.K."/>
            <person name="Zeng Q."/>
            <person name="Gargeya S."/>
            <person name="Fitzgerald M."/>
            <person name="Abouelleil A."/>
            <person name="Alvarado L."/>
            <person name="Berlin A.M."/>
            <person name="Chapman S.B."/>
            <person name="Gainer-Dewar J."/>
            <person name="Goldberg J."/>
            <person name="Gnerre S."/>
            <person name="Griggs A."/>
            <person name="Gujja S."/>
            <person name="Hansen M."/>
            <person name="Howarth C."/>
            <person name="Imamovic A."/>
            <person name="Ireland A."/>
            <person name="Larimer J."/>
            <person name="McCowan C."/>
            <person name="Murphy C."/>
            <person name="Pearson M."/>
            <person name="Poon T.W."/>
            <person name="Priest M."/>
            <person name="Roberts A."/>
            <person name="Saif S."/>
            <person name="Shea T."/>
            <person name="Sykes S."/>
            <person name="Wortman J."/>
            <person name="Nusbaum C."/>
            <person name="Birren B."/>
        </authorList>
    </citation>
    <scope>NUCLEOTIDE SEQUENCE [LARGE SCALE GENOMIC DNA]</scope>
    <source>
        <strain evidence="4 5">CIP 110367</strain>
    </source>
</reference>
<dbReference type="InterPro" id="IPR049782">
    <property type="entry name" value="FilE-like"/>
</dbReference>
<sequence>MVKVIKRLSGLICQSSLWALSLGSASVSYANEFYTIIGPDGRPMVVQRKAETRPAAKKEAVPVNKTQAQSRASSALNPAQPQAQIPVSEPVRAPAVAVVPTVSTVSVIPAQPVTTVKLTESIPQKTPDTAVVEQPVVTPVVSATTKAVPASSSPTITSVIPQTESQKVLKTVQADQPDRTSSSGFTEMEGEQYVNNEYLEHGEFNLEGKKRFYMMPEGVVDSKLGGGATRVQVVEREKGVGQSVLDRLFKKRKPESVKPMVLSSTYYRIAQADAISSLGQSCFNNKKIKHAKTLAVQKDVNLWPRAPLTDEFDYEVVKLEGDLRHLQVNSYASKTRQPTFYWPFAVFLDAQGCVIEGAGGYKSQDTQSTLLQHEQVEGVIQLPAQTRYLLLTPLASAIDMENRQLSNQGQLKIIALDQ</sequence>
<dbReference type="Proteomes" id="UP000018415">
    <property type="component" value="Unassembled WGS sequence"/>
</dbReference>
<dbReference type="NCBIfam" id="NF033645">
    <property type="entry name" value="pilus_FilE"/>
    <property type="match status" value="1"/>
</dbReference>
<feature type="compositionally biased region" description="Polar residues" evidence="1">
    <location>
        <begin position="64"/>
        <end position="79"/>
    </location>
</feature>
<protein>
    <recommendedName>
        <fullName evidence="3">FilE C-terminal domain-containing protein</fullName>
    </recommendedName>
</protein>
<gene>
    <name evidence="4" type="ORF">P253_01680</name>
</gene>
<dbReference type="HOGENOM" id="CLU_044038_1_0_6"/>
<feature type="domain" description="FilE C-terminal" evidence="3">
    <location>
        <begin position="253"/>
        <end position="416"/>
    </location>
</feature>
<dbReference type="AlphaFoldDB" id="V2UCA4"/>
<name>V2UCA4_9GAMM</name>
<keyword evidence="5" id="KW-1185">Reference proteome</keyword>
<dbReference type="Pfam" id="PF22881">
    <property type="entry name" value="FilE_C"/>
    <property type="match status" value="1"/>
</dbReference>
<evidence type="ECO:0000313" key="4">
    <source>
        <dbReference type="EMBL" id="ESK48152.1"/>
    </source>
</evidence>
<dbReference type="RefSeq" id="WP_016659495.1">
    <property type="nucleotide sequence ID" value="NZ_BBSF01000031.1"/>
</dbReference>
<evidence type="ECO:0000256" key="1">
    <source>
        <dbReference type="SAM" id="MobiDB-lite"/>
    </source>
</evidence>